<feature type="compositionally biased region" description="Polar residues" evidence="1">
    <location>
        <begin position="1"/>
        <end position="13"/>
    </location>
</feature>
<keyword evidence="2" id="KW-0812">Transmembrane</keyword>
<feature type="transmembrane region" description="Helical" evidence="2">
    <location>
        <begin position="187"/>
        <end position="207"/>
    </location>
</feature>
<dbReference type="AlphaFoldDB" id="A0AAD8YEW3"/>
<feature type="region of interest" description="Disordered" evidence="1">
    <location>
        <begin position="1"/>
        <end position="25"/>
    </location>
</feature>
<dbReference type="InterPro" id="IPR052578">
    <property type="entry name" value="PI_Transfer_CRAL-TRIO"/>
</dbReference>
<proteinExistence type="predicted"/>
<dbReference type="SUPFAM" id="SSF52087">
    <property type="entry name" value="CRAL/TRIO domain"/>
    <property type="match status" value="1"/>
</dbReference>
<dbReference type="InterPro" id="IPR036865">
    <property type="entry name" value="CRAL-TRIO_dom_sf"/>
</dbReference>
<accession>A0AAD8YEW3</accession>
<dbReference type="Pfam" id="PF00650">
    <property type="entry name" value="CRAL_TRIO"/>
    <property type="match status" value="1"/>
</dbReference>
<feature type="transmembrane region" description="Helical" evidence="2">
    <location>
        <begin position="214"/>
        <end position="235"/>
    </location>
</feature>
<feature type="compositionally biased region" description="Polar residues" evidence="1">
    <location>
        <begin position="80"/>
        <end position="89"/>
    </location>
</feature>
<feature type="compositionally biased region" description="Polar residues" evidence="1">
    <location>
        <begin position="97"/>
        <end position="117"/>
    </location>
</feature>
<feature type="region of interest" description="Disordered" evidence="1">
    <location>
        <begin position="243"/>
        <end position="288"/>
    </location>
</feature>
<feature type="compositionally biased region" description="Basic and acidic residues" evidence="1">
    <location>
        <begin position="273"/>
        <end position="285"/>
    </location>
</feature>
<evidence type="ECO:0000256" key="2">
    <source>
        <dbReference type="SAM" id="Phobius"/>
    </source>
</evidence>
<protein>
    <recommendedName>
        <fullName evidence="3">CRAL-TRIO domain-containing protein</fullName>
    </recommendedName>
</protein>
<feature type="region of interest" description="Disordered" evidence="1">
    <location>
        <begin position="80"/>
        <end position="118"/>
    </location>
</feature>
<dbReference type="GO" id="GO:0008526">
    <property type="term" value="F:phosphatidylinositol transfer activity"/>
    <property type="evidence" value="ECO:0007669"/>
    <property type="project" value="TreeGrafter"/>
</dbReference>
<dbReference type="CDD" id="cd00170">
    <property type="entry name" value="SEC14"/>
    <property type="match status" value="1"/>
</dbReference>
<organism evidence="4 5">
    <name type="scientific">Skeletonema marinoi</name>
    <dbReference type="NCBI Taxonomy" id="267567"/>
    <lineage>
        <taxon>Eukaryota</taxon>
        <taxon>Sar</taxon>
        <taxon>Stramenopiles</taxon>
        <taxon>Ochrophyta</taxon>
        <taxon>Bacillariophyta</taxon>
        <taxon>Coscinodiscophyceae</taxon>
        <taxon>Thalassiosirophycidae</taxon>
        <taxon>Thalassiosirales</taxon>
        <taxon>Skeletonemataceae</taxon>
        <taxon>Skeletonema</taxon>
        <taxon>Skeletonema marinoi-dohrnii complex</taxon>
    </lineage>
</organism>
<evidence type="ECO:0000256" key="1">
    <source>
        <dbReference type="SAM" id="MobiDB-lite"/>
    </source>
</evidence>
<dbReference type="Gene3D" id="3.40.525.10">
    <property type="entry name" value="CRAL-TRIO lipid binding domain"/>
    <property type="match status" value="1"/>
</dbReference>
<dbReference type="PANTHER" id="PTHR45824">
    <property type="entry name" value="GH16843P"/>
    <property type="match status" value="1"/>
</dbReference>
<evidence type="ECO:0000313" key="4">
    <source>
        <dbReference type="EMBL" id="KAK1744917.1"/>
    </source>
</evidence>
<evidence type="ECO:0000313" key="5">
    <source>
        <dbReference type="Proteomes" id="UP001224775"/>
    </source>
</evidence>
<name>A0AAD8YEW3_9STRA</name>
<dbReference type="PANTHER" id="PTHR45824:SF29">
    <property type="entry name" value="GH16843P"/>
    <property type="match status" value="1"/>
</dbReference>
<dbReference type="EMBL" id="JATAAI010000006">
    <property type="protein sequence ID" value="KAK1744917.1"/>
    <property type="molecule type" value="Genomic_DNA"/>
</dbReference>
<feature type="compositionally biased region" description="Polar residues" evidence="1">
    <location>
        <begin position="243"/>
        <end position="257"/>
    </location>
</feature>
<evidence type="ECO:0000259" key="3">
    <source>
        <dbReference type="PROSITE" id="PS50191"/>
    </source>
</evidence>
<reference evidence="4" key="1">
    <citation type="submission" date="2023-06" db="EMBL/GenBank/DDBJ databases">
        <title>Survivors Of The Sea: Transcriptome response of Skeletonema marinoi to long-term dormancy.</title>
        <authorList>
            <person name="Pinder M.I.M."/>
            <person name="Kourtchenko O."/>
            <person name="Robertson E.K."/>
            <person name="Larsson T."/>
            <person name="Maumus F."/>
            <person name="Osuna-Cruz C.M."/>
            <person name="Vancaester E."/>
            <person name="Stenow R."/>
            <person name="Vandepoele K."/>
            <person name="Ploug H."/>
            <person name="Bruchert V."/>
            <person name="Godhe A."/>
            <person name="Topel M."/>
        </authorList>
    </citation>
    <scope>NUCLEOTIDE SEQUENCE</scope>
    <source>
        <strain evidence="4">R05AC</strain>
    </source>
</reference>
<dbReference type="PROSITE" id="PS50191">
    <property type="entry name" value="CRAL_TRIO"/>
    <property type="match status" value="1"/>
</dbReference>
<sequence>MAHADGNNNGDSSQEQRDSGNRQSSQQLLVAGLHRDGEQARIVEVIRRRQMQQYDESYYTFEYVWGSVLYYSGFADEHPSSTPQVNDTQFGDDGETENSQTDDTNATNEQISSSSPQPILDEEQLREKLFAERLAKRPYAVRLTFMFYRRIHLMLRWFVDTCVTRLSRLESLPRSPSMYATHPAYSLQFQADDIICFIVLLWVSLWISSRSSHVLALAIIMFCIIMGSVGTRVVGRIGPTPQQLQSHSFDSTNSASTRARVPPVVPLTQSATDQKEESSKSIERLQKRHPNATKAECIRFFRCTKRNEKAASARIEEWHAWRSENGLQLSIEEAADGEKEKTIPYGHDYMKADEKLWNETAKMAIDIMSKSARSKNVSETDVQLPQIICSYEMHQTLDAPSDNEVSSTTKPPRCKDGSRIFHLVPARFDLSIATAQVYALAAALYLDRLLSRSSTEKISLICDVRGGRGWANPTPWSLLPFVQATSSLLGRHFPERLKRMVLYPMPSSAVWVWCAAQKFLDADTASKVVVVGLDGASSNNSGMHEELEKFITKKDYLLLEERRRTFFADK</sequence>
<feature type="domain" description="CRAL-TRIO" evidence="3">
    <location>
        <begin position="415"/>
        <end position="561"/>
    </location>
</feature>
<comment type="caution">
    <text evidence="4">The sequence shown here is derived from an EMBL/GenBank/DDBJ whole genome shotgun (WGS) entry which is preliminary data.</text>
</comment>
<dbReference type="InterPro" id="IPR001251">
    <property type="entry name" value="CRAL-TRIO_dom"/>
</dbReference>
<keyword evidence="5" id="KW-1185">Reference proteome</keyword>
<keyword evidence="2" id="KW-0472">Membrane</keyword>
<gene>
    <name evidence="4" type="ORF">QTG54_004208</name>
</gene>
<dbReference type="Proteomes" id="UP001224775">
    <property type="component" value="Unassembled WGS sequence"/>
</dbReference>
<keyword evidence="2" id="KW-1133">Transmembrane helix</keyword>